<feature type="transmembrane region" description="Helical" evidence="1">
    <location>
        <begin position="20"/>
        <end position="46"/>
    </location>
</feature>
<accession>A0A7J5ZL98</accession>
<evidence type="ECO:0000256" key="1">
    <source>
        <dbReference type="SAM" id="Phobius"/>
    </source>
</evidence>
<keyword evidence="1" id="KW-1133">Transmembrane helix</keyword>
<dbReference type="Proteomes" id="UP000593565">
    <property type="component" value="Unassembled WGS sequence"/>
</dbReference>
<feature type="transmembrane region" description="Helical" evidence="1">
    <location>
        <begin position="58"/>
        <end position="81"/>
    </location>
</feature>
<keyword evidence="1" id="KW-0472">Membrane</keyword>
<protein>
    <recommendedName>
        <fullName evidence="4">G-protein coupled receptors family 1 profile domain-containing protein</fullName>
    </recommendedName>
</protein>
<feature type="transmembrane region" description="Helical" evidence="1">
    <location>
        <begin position="192"/>
        <end position="213"/>
    </location>
</feature>
<gene>
    <name evidence="2" type="ORF">AMELA_G00273550</name>
</gene>
<dbReference type="AlphaFoldDB" id="A0A7J5ZL98"/>
<sequence>MSFHNCFRTDFPELVPDTKIIRLSIFLIAGVCVGFPTLLWVLNFLYRQCKKGCKISAFTIFLLLSDLLELLLNPVLLAFMIKGHFTPCLILRLLFGARLCGYQFHQLLVVESILTLKYPSFAVNLSPNIPTILCVFVWILTLLCNVIPNCIIYEINVCLCVLPVILGATTYLVTCKASSYTNQAMDRKPDMLVLCVALFTVIILHVPYLLTFFTDFPIIVDYLVTMRLISEPLLCALICREKRIVKTAHAQTDHTQ</sequence>
<organism evidence="2 3">
    <name type="scientific">Ameiurus melas</name>
    <name type="common">Black bullhead</name>
    <name type="synonym">Silurus melas</name>
    <dbReference type="NCBI Taxonomy" id="219545"/>
    <lineage>
        <taxon>Eukaryota</taxon>
        <taxon>Metazoa</taxon>
        <taxon>Chordata</taxon>
        <taxon>Craniata</taxon>
        <taxon>Vertebrata</taxon>
        <taxon>Euteleostomi</taxon>
        <taxon>Actinopterygii</taxon>
        <taxon>Neopterygii</taxon>
        <taxon>Teleostei</taxon>
        <taxon>Ostariophysi</taxon>
        <taxon>Siluriformes</taxon>
        <taxon>Ictaluridae</taxon>
        <taxon>Ameiurus</taxon>
    </lineage>
</organism>
<feature type="transmembrane region" description="Helical" evidence="1">
    <location>
        <begin position="151"/>
        <end position="172"/>
    </location>
</feature>
<proteinExistence type="predicted"/>
<keyword evidence="1" id="KW-0812">Transmembrane</keyword>
<evidence type="ECO:0000313" key="3">
    <source>
        <dbReference type="Proteomes" id="UP000593565"/>
    </source>
</evidence>
<feature type="transmembrane region" description="Helical" evidence="1">
    <location>
        <begin position="121"/>
        <end position="139"/>
    </location>
</feature>
<dbReference type="EMBL" id="JAAGNN010000027">
    <property type="protein sequence ID" value="KAF4071464.1"/>
    <property type="molecule type" value="Genomic_DNA"/>
</dbReference>
<evidence type="ECO:0000313" key="2">
    <source>
        <dbReference type="EMBL" id="KAF4071464.1"/>
    </source>
</evidence>
<evidence type="ECO:0008006" key="4">
    <source>
        <dbReference type="Google" id="ProtNLM"/>
    </source>
</evidence>
<comment type="caution">
    <text evidence="2">The sequence shown here is derived from an EMBL/GenBank/DDBJ whole genome shotgun (WGS) entry which is preliminary data.</text>
</comment>
<keyword evidence="3" id="KW-1185">Reference proteome</keyword>
<reference evidence="2 3" key="1">
    <citation type="submission" date="2020-02" db="EMBL/GenBank/DDBJ databases">
        <title>A chromosome-scale genome assembly of the black bullhead catfish (Ameiurus melas).</title>
        <authorList>
            <person name="Wen M."/>
            <person name="Zham M."/>
            <person name="Cabau C."/>
            <person name="Klopp C."/>
            <person name="Donnadieu C."/>
            <person name="Roques C."/>
            <person name="Bouchez O."/>
            <person name="Lampietro C."/>
            <person name="Jouanno E."/>
            <person name="Herpin A."/>
            <person name="Louis A."/>
            <person name="Berthelot C."/>
            <person name="Parey E."/>
            <person name="Roest-Crollius H."/>
            <person name="Braasch I."/>
            <person name="Postlethwait J."/>
            <person name="Robinson-Rechavi M."/>
            <person name="Echchiki A."/>
            <person name="Begum T."/>
            <person name="Montfort J."/>
            <person name="Schartl M."/>
            <person name="Bobe J."/>
            <person name="Guiguen Y."/>
        </authorList>
    </citation>
    <scope>NUCLEOTIDE SEQUENCE [LARGE SCALE GENOMIC DNA]</scope>
    <source>
        <strain evidence="2">M_S1</strain>
        <tissue evidence="2">Blood</tissue>
    </source>
</reference>
<name>A0A7J5ZL98_AMEME</name>